<feature type="region of interest" description="Disordered" evidence="3">
    <location>
        <begin position="1"/>
        <end position="61"/>
    </location>
</feature>
<feature type="domain" description="RRM" evidence="4">
    <location>
        <begin position="114"/>
        <end position="197"/>
    </location>
</feature>
<dbReference type="AlphaFoldDB" id="B7GDN3"/>
<dbReference type="KEGG" id="pti:PHATRDRAFT_50310"/>
<dbReference type="FunCoup" id="B7GDN3">
    <property type="interactions" value="382"/>
</dbReference>
<dbReference type="SUPFAM" id="SSF54928">
    <property type="entry name" value="RNA-binding domain, RBD"/>
    <property type="match status" value="1"/>
</dbReference>
<dbReference type="Pfam" id="PF01805">
    <property type="entry name" value="Surp"/>
    <property type="match status" value="1"/>
</dbReference>
<protein>
    <recommendedName>
        <fullName evidence="9">U2 snRNP-associated SURP motif-containing protein</fullName>
    </recommendedName>
</protein>
<dbReference type="PANTHER" id="PTHR23140">
    <property type="entry name" value="RNA PROCESSING PROTEIN LD23810P"/>
    <property type="match status" value="1"/>
</dbReference>
<dbReference type="Proteomes" id="UP000000759">
    <property type="component" value="Chromosome 28"/>
</dbReference>
<evidence type="ECO:0000313" key="7">
    <source>
        <dbReference type="EMBL" id="EEC43292.1"/>
    </source>
</evidence>
<dbReference type="GO" id="GO:0006396">
    <property type="term" value="P:RNA processing"/>
    <property type="evidence" value="ECO:0007669"/>
    <property type="project" value="InterPro"/>
</dbReference>
<dbReference type="Gene3D" id="1.25.40.90">
    <property type="match status" value="1"/>
</dbReference>
<dbReference type="EMBL" id="CM000630">
    <property type="protein sequence ID" value="EEC43292.1"/>
    <property type="molecule type" value="Genomic_DNA"/>
</dbReference>
<dbReference type="InterPro" id="IPR035967">
    <property type="entry name" value="SWAP/Surp_sf"/>
</dbReference>
<dbReference type="PROSITE" id="PS51391">
    <property type="entry name" value="CID"/>
    <property type="match status" value="1"/>
</dbReference>
<feature type="compositionally biased region" description="Acidic residues" evidence="3">
    <location>
        <begin position="690"/>
        <end position="699"/>
    </location>
</feature>
<evidence type="ECO:0000313" key="8">
    <source>
        <dbReference type="Proteomes" id="UP000000759"/>
    </source>
</evidence>
<name>B7GDN3_PHATC</name>
<reference evidence="7 8" key="1">
    <citation type="journal article" date="2008" name="Nature">
        <title>The Phaeodactylum genome reveals the evolutionary history of diatom genomes.</title>
        <authorList>
            <person name="Bowler C."/>
            <person name="Allen A.E."/>
            <person name="Badger J.H."/>
            <person name="Grimwood J."/>
            <person name="Jabbari K."/>
            <person name="Kuo A."/>
            <person name="Maheswari U."/>
            <person name="Martens C."/>
            <person name="Maumus F."/>
            <person name="Otillar R.P."/>
            <person name="Rayko E."/>
            <person name="Salamov A."/>
            <person name="Vandepoele K."/>
            <person name="Beszteri B."/>
            <person name="Gruber A."/>
            <person name="Heijde M."/>
            <person name="Katinka M."/>
            <person name="Mock T."/>
            <person name="Valentin K."/>
            <person name="Verret F."/>
            <person name="Berges J.A."/>
            <person name="Brownlee C."/>
            <person name="Cadoret J.P."/>
            <person name="Chiovitti A."/>
            <person name="Choi C.J."/>
            <person name="Coesel S."/>
            <person name="De Martino A."/>
            <person name="Detter J.C."/>
            <person name="Durkin C."/>
            <person name="Falciatore A."/>
            <person name="Fournet J."/>
            <person name="Haruta M."/>
            <person name="Huysman M.J."/>
            <person name="Jenkins B.D."/>
            <person name="Jiroutova K."/>
            <person name="Jorgensen R.E."/>
            <person name="Joubert Y."/>
            <person name="Kaplan A."/>
            <person name="Kroger N."/>
            <person name="Kroth P.G."/>
            <person name="La Roche J."/>
            <person name="Lindquist E."/>
            <person name="Lommer M."/>
            <person name="Martin-Jezequel V."/>
            <person name="Lopez P.J."/>
            <person name="Lucas S."/>
            <person name="Mangogna M."/>
            <person name="McGinnis K."/>
            <person name="Medlin L.K."/>
            <person name="Montsant A."/>
            <person name="Oudot-Le Secq M.P."/>
            <person name="Napoli C."/>
            <person name="Obornik M."/>
            <person name="Parker M.S."/>
            <person name="Petit J.L."/>
            <person name="Porcel B.M."/>
            <person name="Poulsen N."/>
            <person name="Robison M."/>
            <person name="Rychlewski L."/>
            <person name="Rynearson T.A."/>
            <person name="Schmutz J."/>
            <person name="Shapiro H."/>
            <person name="Siaut M."/>
            <person name="Stanley M."/>
            <person name="Sussman M.R."/>
            <person name="Taylor A.R."/>
            <person name="Vardi A."/>
            <person name="von Dassow P."/>
            <person name="Vyverman W."/>
            <person name="Willis A."/>
            <person name="Wyrwicz L.S."/>
            <person name="Rokhsar D.S."/>
            <person name="Weissenbach J."/>
            <person name="Armbrust E.V."/>
            <person name="Green B.R."/>
            <person name="Van de Peer Y."/>
            <person name="Grigoriev I.V."/>
        </authorList>
    </citation>
    <scope>NUCLEOTIDE SEQUENCE [LARGE SCALE GENOMIC DNA]</scope>
    <source>
        <strain evidence="7 8">CCAP 1055/1</strain>
    </source>
</reference>
<organism evidence="7 8">
    <name type="scientific">Phaeodactylum tricornutum (strain CCAP 1055/1)</name>
    <dbReference type="NCBI Taxonomy" id="556484"/>
    <lineage>
        <taxon>Eukaryota</taxon>
        <taxon>Sar</taxon>
        <taxon>Stramenopiles</taxon>
        <taxon>Ochrophyta</taxon>
        <taxon>Bacillariophyta</taxon>
        <taxon>Bacillariophyceae</taxon>
        <taxon>Bacillariophycidae</taxon>
        <taxon>Naviculales</taxon>
        <taxon>Phaeodactylaceae</taxon>
        <taxon>Phaeodactylum</taxon>
    </lineage>
</organism>
<keyword evidence="8" id="KW-1185">Reference proteome</keyword>
<evidence type="ECO:0000256" key="1">
    <source>
        <dbReference type="ARBA" id="ARBA00022884"/>
    </source>
</evidence>
<dbReference type="HOGENOM" id="CLU_010743_0_0_1"/>
<dbReference type="SMART" id="SM00360">
    <property type="entry name" value="RRM"/>
    <property type="match status" value="1"/>
</dbReference>
<dbReference type="InterPro" id="IPR051485">
    <property type="entry name" value="SR-CTD_assoc_factor"/>
</dbReference>
<feature type="compositionally biased region" description="Acidic residues" evidence="3">
    <location>
        <begin position="619"/>
        <end position="635"/>
    </location>
</feature>
<keyword evidence="1 2" id="KW-0694">RNA-binding</keyword>
<dbReference type="PROSITE" id="PS50102">
    <property type="entry name" value="RRM"/>
    <property type="match status" value="1"/>
</dbReference>
<dbReference type="SMART" id="SM00648">
    <property type="entry name" value="SWAP"/>
    <property type="match status" value="1"/>
</dbReference>
<accession>B7GDN3</accession>
<dbReference type="STRING" id="556484.B7GDN3"/>
<feature type="region of interest" description="Disordered" evidence="3">
    <location>
        <begin position="593"/>
        <end position="699"/>
    </location>
</feature>
<dbReference type="InterPro" id="IPR012677">
    <property type="entry name" value="Nucleotide-bd_a/b_plait_sf"/>
</dbReference>
<proteinExistence type="predicted"/>
<feature type="compositionally biased region" description="Basic residues" evidence="3">
    <location>
        <begin position="368"/>
        <end position="377"/>
    </location>
</feature>
<gene>
    <name evidence="7" type="ORF">PHATRDRAFT_50310</name>
</gene>
<dbReference type="RefSeq" id="XP_002185160.1">
    <property type="nucleotide sequence ID" value="XM_002185124.1"/>
</dbReference>
<dbReference type="Gene3D" id="1.10.10.790">
    <property type="entry name" value="Surp module"/>
    <property type="match status" value="1"/>
</dbReference>
<dbReference type="SUPFAM" id="SSF109905">
    <property type="entry name" value="Surp module (SWAP domain)"/>
    <property type="match status" value="1"/>
</dbReference>
<dbReference type="InterPro" id="IPR000504">
    <property type="entry name" value="RRM_dom"/>
</dbReference>
<evidence type="ECO:0000256" key="3">
    <source>
        <dbReference type="SAM" id="MobiDB-lite"/>
    </source>
</evidence>
<evidence type="ECO:0000259" key="6">
    <source>
        <dbReference type="PROSITE" id="PS51391"/>
    </source>
</evidence>
<dbReference type="Gene3D" id="3.30.70.330">
    <property type="match status" value="1"/>
</dbReference>
<dbReference type="InterPro" id="IPR006569">
    <property type="entry name" value="CID_dom"/>
</dbReference>
<feature type="compositionally biased region" description="Polar residues" evidence="3">
    <location>
        <begin position="43"/>
        <end position="59"/>
    </location>
</feature>
<dbReference type="InterPro" id="IPR000061">
    <property type="entry name" value="Surp"/>
</dbReference>
<dbReference type="OrthoDB" id="44391at2759"/>
<dbReference type="InParanoid" id="B7GDN3"/>
<dbReference type="Pfam" id="PF00076">
    <property type="entry name" value="RRM_1"/>
    <property type="match status" value="1"/>
</dbReference>
<evidence type="ECO:0000256" key="2">
    <source>
        <dbReference type="PROSITE-ProRule" id="PRU00176"/>
    </source>
</evidence>
<dbReference type="SMART" id="SM00582">
    <property type="entry name" value="RPR"/>
    <property type="match status" value="1"/>
</dbReference>
<dbReference type="InterPro" id="IPR035979">
    <property type="entry name" value="RBD_domain_sf"/>
</dbReference>
<reference evidence="8" key="2">
    <citation type="submission" date="2008-08" db="EMBL/GenBank/DDBJ databases">
        <authorList>
            <consortium name="Diatom Consortium"/>
            <person name="Grigoriev I."/>
            <person name="Grimwood J."/>
            <person name="Kuo A."/>
            <person name="Otillar R.P."/>
            <person name="Salamov A."/>
            <person name="Detter J.C."/>
            <person name="Lindquist E."/>
            <person name="Shapiro H."/>
            <person name="Lucas S."/>
            <person name="Glavina del Rio T."/>
            <person name="Pitluck S."/>
            <person name="Rokhsar D."/>
            <person name="Bowler C."/>
        </authorList>
    </citation>
    <scope>GENOME REANNOTATION</scope>
    <source>
        <strain evidence="8">CCAP 1055/1</strain>
    </source>
</reference>
<dbReference type="GO" id="GO:0005634">
    <property type="term" value="C:nucleus"/>
    <property type="evidence" value="ECO:0007669"/>
    <property type="project" value="TreeGrafter"/>
</dbReference>
<feature type="domain" description="SURP motif" evidence="5">
    <location>
        <begin position="259"/>
        <end position="308"/>
    </location>
</feature>
<feature type="domain" description="CID" evidence="6">
    <location>
        <begin position="399"/>
        <end position="547"/>
    </location>
</feature>
<feature type="region of interest" description="Disordered" evidence="3">
    <location>
        <begin position="362"/>
        <end position="395"/>
    </location>
</feature>
<dbReference type="InterPro" id="IPR008942">
    <property type="entry name" value="ENTH_VHS"/>
</dbReference>
<sequence length="699" mass="78669">MSRHRAGASAPIDLSSSDEEDAFSALNTKHKIPPGISTRKADTSQSQATAKLPASVTSSMKRHHVELSDSRKRKMDALLSELEYEKNNISIKPHRFVPEKKGSFVEPGEELLTTNIFVGNLSPTLTEEQVAEVFRQFGALYSVKIMWPRTPEEKMRNRHTGFVCFMNRRDAEDAMDACSEADPFNVGRPLMMRWGKNVKRTGQRPPLESDLAYRKKVPNIADTPARQVNNDNHIDRDTIVHESNIIRVIAPSDRQRAQFISTVASFVSKDGLAFEKNLIDRERNNVQFNFLRWQSNGDTIEKDEHIFYRWRVYSFCQGDGFYSWKTIPFRVYEPGGCHWIPPVIDPDAARFEMEHEREKEEAIERQKNQRRVQHGRRGFSTGRQLEQARRGGSDGGAVMAPEEMIDFNRLCRDNLCASREAICSAMAFCFEKSVAAKQISILLKDLLLDKGNAVSVETRIARMYLMSDILFNSQQPGVRNAFLYRDAVERMASEVFTFLGDYGNTIGRFSRTKLASAVKAVLGAWTNWGVYNPTFIDELDDRFEGKELVPESEYGANPIANEDDDKIEEVQMETTPAVRLNPQGDWVTVMEGENDETQGQSSRLTKQDKGECSDHTASDDSDADGVTLEECDNVDGEPVGDILPLKSDADNNEDGEPLGETFDHTDGAPLEGSDLDGSPLEDEVSHDVALESELDGEPL</sequence>
<evidence type="ECO:0008006" key="9">
    <source>
        <dbReference type="Google" id="ProtNLM"/>
    </source>
</evidence>
<dbReference type="PANTHER" id="PTHR23140:SF0">
    <property type="entry name" value="U2 SNRNP-ASSOCIATED SURP MOTIF-CONTAINING PROTEIN"/>
    <property type="match status" value="1"/>
</dbReference>
<dbReference type="PaxDb" id="2850-Phatr50310"/>
<evidence type="ECO:0000259" key="5">
    <source>
        <dbReference type="PROSITE" id="PS50128"/>
    </source>
</evidence>
<dbReference type="PROSITE" id="PS50128">
    <property type="entry name" value="SURP"/>
    <property type="match status" value="1"/>
</dbReference>
<dbReference type="eggNOG" id="KOG0151">
    <property type="taxonomic scope" value="Eukaryota"/>
</dbReference>
<feature type="compositionally biased region" description="Basic and acidic residues" evidence="3">
    <location>
        <begin position="605"/>
        <end position="618"/>
    </location>
</feature>
<dbReference type="GeneID" id="7199056"/>
<dbReference type="GO" id="GO:0003723">
    <property type="term" value="F:RNA binding"/>
    <property type="evidence" value="ECO:0007669"/>
    <property type="project" value="UniProtKB-UniRule"/>
</dbReference>
<evidence type="ECO:0000259" key="4">
    <source>
        <dbReference type="PROSITE" id="PS50102"/>
    </source>
</evidence>